<evidence type="ECO:0000313" key="2">
    <source>
        <dbReference type="EMBL" id="SCX07356.1"/>
    </source>
</evidence>
<feature type="transmembrane region" description="Helical" evidence="1">
    <location>
        <begin position="16"/>
        <end position="37"/>
    </location>
</feature>
<feature type="transmembrane region" description="Helical" evidence="1">
    <location>
        <begin position="44"/>
        <end position="64"/>
    </location>
</feature>
<keyword evidence="1" id="KW-0472">Membrane</keyword>
<keyword evidence="1" id="KW-0812">Transmembrane</keyword>
<feature type="transmembrane region" description="Helical" evidence="1">
    <location>
        <begin position="94"/>
        <end position="110"/>
    </location>
</feature>
<feature type="transmembrane region" description="Helical" evidence="1">
    <location>
        <begin position="70"/>
        <end position="87"/>
    </location>
</feature>
<sequence length="212" mass="24457">MENEEILNGVFNTSDFAIRSVIDFISVLILVALIYYPKHKNKDFIFTFILFNVVNFMICCLLGAAKIKIGFAFGLFAMFSIIRYRTIAISIKDMGYFFICVALGMLNSLASVDHGFTVLIICNLVVLILTFILERLDFLKNENAKEIVYDKVELIRPEYREQLLQDLNERTGLNIHRIEIVSLDYLKDTALLKAFYYAKESEYVLPKSDDND</sequence>
<evidence type="ECO:0008006" key="4">
    <source>
        <dbReference type="Google" id="ProtNLM"/>
    </source>
</evidence>
<keyword evidence="1" id="KW-1133">Transmembrane helix</keyword>
<reference evidence="2 3" key="1">
    <citation type="submission" date="2016-10" db="EMBL/GenBank/DDBJ databases">
        <authorList>
            <person name="de Groot N.N."/>
        </authorList>
    </citation>
    <scope>NUCLEOTIDE SEQUENCE [LARGE SCALE GENOMIC DNA]</scope>
    <source>
        <strain evidence="2 3">CGMCC 1.3801</strain>
    </source>
</reference>
<evidence type="ECO:0000313" key="3">
    <source>
        <dbReference type="Proteomes" id="UP000182124"/>
    </source>
</evidence>
<gene>
    <name evidence="2" type="ORF">SAMN02927925_01152</name>
</gene>
<organism evidence="2 3">
    <name type="scientific">Flavobacterium saliperosum</name>
    <dbReference type="NCBI Taxonomy" id="329186"/>
    <lineage>
        <taxon>Bacteria</taxon>
        <taxon>Pseudomonadati</taxon>
        <taxon>Bacteroidota</taxon>
        <taxon>Flavobacteriia</taxon>
        <taxon>Flavobacteriales</taxon>
        <taxon>Flavobacteriaceae</taxon>
        <taxon>Flavobacterium</taxon>
    </lineage>
</organism>
<protein>
    <recommendedName>
        <fullName evidence="4">DUF4956 domain-containing protein</fullName>
    </recommendedName>
</protein>
<proteinExistence type="predicted"/>
<dbReference type="InterPro" id="IPR032531">
    <property type="entry name" value="DUF4956"/>
</dbReference>
<name>A0A1G4VIN5_9FLAO</name>
<dbReference type="RefSeq" id="WP_051365759.1">
    <property type="nucleotide sequence ID" value="NZ_CBCSBQ010000007.1"/>
</dbReference>
<dbReference type="STRING" id="329186.SAMN02927925_01152"/>
<accession>A0A1G4VIN5</accession>
<dbReference type="Proteomes" id="UP000182124">
    <property type="component" value="Unassembled WGS sequence"/>
</dbReference>
<dbReference type="EMBL" id="FMTY01000002">
    <property type="protein sequence ID" value="SCX07356.1"/>
    <property type="molecule type" value="Genomic_DNA"/>
</dbReference>
<feature type="transmembrane region" description="Helical" evidence="1">
    <location>
        <begin position="116"/>
        <end position="133"/>
    </location>
</feature>
<evidence type="ECO:0000256" key="1">
    <source>
        <dbReference type="SAM" id="Phobius"/>
    </source>
</evidence>
<dbReference type="Pfam" id="PF16316">
    <property type="entry name" value="DUF4956"/>
    <property type="match status" value="1"/>
</dbReference>
<dbReference type="AlphaFoldDB" id="A0A1G4VIN5"/>